<name>A0A849A476_9ACTN</name>
<dbReference type="RefSeq" id="WP_171199097.1">
    <property type="nucleotide sequence ID" value="NZ_JABEND010000003.1"/>
</dbReference>
<evidence type="ECO:0000313" key="2">
    <source>
        <dbReference type="Proteomes" id="UP000562984"/>
    </source>
</evidence>
<dbReference type="InterPro" id="IPR003448">
    <property type="entry name" value="Mopterin_biosynth_MoaE"/>
</dbReference>
<dbReference type="SUPFAM" id="SSF54690">
    <property type="entry name" value="Molybdopterin synthase subunit MoaE"/>
    <property type="match status" value="1"/>
</dbReference>
<organism evidence="1 2">
    <name type="scientific">Nakamurella aerolata</name>
    <dbReference type="NCBI Taxonomy" id="1656892"/>
    <lineage>
        <taxon>Bacteria</taxon>
        <taxon>Bacillati</taxon>
        <taxon>Actinomycetota</taxon>
        <taxon>Actinomycetes</taxon>
        <taxon>Nakamurellales</taxon>
        <taxon>Nakamurellaceae</taxon>
        <taxon>Nakamurella</taxon>
    </lineage>
</organism>
<gene>
    <name evidence="1" type="ORF">HKD39_06685</name>
</gene>
<dbReference type="Pfam" id="PF02391">
    <property type="entry name" value="MoaE"/>
    <property type="match status" value="1"/>
</dbReference>
<dbReference type="PANTHER" id="PTHR23404">
    <property type="entry name" value="MOLYBDOPTERIN SYNTHASE RELATED"/>
    <property type="match status" value="1"/>
</dbReference>
<proteinExistence type="predicted"/>
<dbReference type="AlphaFoldDB" id="A0A849A476"/>
<dbReference type="InterPro" id="IPR036563">
    <property type="entry name" value="MoaE_sf"/>
</dbReference>
<accession>A0A849A476</accession>
<reference evidence="1 2" key="1">
    <citation type="submission" date="2020-05" db="EMBL/GenBank/DDBJ databases">
        <title>Nakamurella sp. DB0629 isolated from air conditioner.</title>
        <authorList>
            <person name="Kim D.H."/>
            <person name="Kim D.-U."/>
        </authorList>
    </citation>
    <scope>NUCLEOTIDE SEQUENCE [LARGE SCALE GENOMIC DNA]</scope>
    <source>
        <strain evidence="1 2">DB0629</strain>
    </source>
</reference>
<sequence>MSRVGRAGVTDQPLEPEVIDASVSDPVAGAVVSFAGVVRNHDSGREVRELEYSAHPSADEIVRRVCEEILRRHPEVTAVAAVHRVGTLMVGEIALAAAVSAAHRQPAFRACADLVDLVKERLPVWKRQVFADGSDEWVGST</sequence>
<dbReference type="EMBL" id="JABEND010000003">
    <property type="protein sequence ID" value="NNG35399.1"/>
    <property type="molecule type" value="Genomic_DNA"/>
</dbReference>
<protein>
    <submittedName>
        <fullName evidence="1">Molybdenum cofactor biosynthesis protein MoaE</fullName>
    </submittedName>
</protein>
<dbReference type="CDD" id="cd00756">
    <property type="entry name" value="MoaE"/>
    <property type="match status" value="1"/>
</dbReference>
<dbReference type="GO" id="GO:0006777">
    <property type="term" value="P:Mo-molybdopterin cofactor biosynthetic process"/>
    <property type="evidence" value="ECO:0007669"/>
    <property type="project" value="InterPro"/>
</dbReference>
<dbReference type="Proteomes" id="UP000562984">
    <property type="component" value="Unassembled WGS sequence"/>
</dbReference>
<comment type="caution">
    <text evidence="1">The sequence shown here is derived from an EMBL/GenBank/DDBJ whole genome shotgun (WGS) entry which is preliminary data.</text>
</comment>
<evidence type="ECO:0000313" key="1">
    <source>
        <dbReference type="EMBL" id="NNG35399.1"/>
    </source>
</evidence>
<dbReference type="Gene3D" id="3.90.1170.40">
    <property type="entry name" value="Molybdopterin biosynthesis MoaE subunit"/>
    <property type="match status" value="1"/>
</dbReference>
<keyword evidence="2" id="KW-1185">Reference proteome</keyword>